<sequence>MEASTKKRLIASGFILLTLFVILFVFLNYYFRSRIAPNVQIGNVNLTNKKADNAQELIASELTAFTNSPVTFYIEGVSVKSDLQSLGIKIDEAETLEIAKGLGKSPNTWGNIVFWLESPFVKRQISPQYSLDISKFTETTGAIFSEFETEPQEAAIIFKNGTFEIQEGQPGTLINQAKLASDLKKNIAGLSHFAINLEITASEPAFKAAQAQNALLKVSEIAKNHIVLTYGNQKWQISGKDLADMLDFKPDNQLTPQNTKISIISNSLVVKSAKLADNPDSNLKVLLSPIKINAFVDEIAGSINTPTVNAKLRFEDGKVAEFTPAQDGQELDIGKTTKMIQDSLLSPQPDVNKTATIALPVSTTRAKVEGSGINELGIRELVGRGISYFSGSIANRIHNISLGAGRISGTIVAPGETFSFNKSVGEVSSATGYRQAYVISSGKTVLDDGGGICQVSTTVFRAALDAGLPIAKRTAHSYRVGYYEQGGNKPGFDATVFAPAVDFQFKNDTNYHILIQTVVDKKNAKLQIDFYGTADGRKVEITTPVIS</sequence>
<dbReference type="PANTHER" id="PTHR35788:SF1">
    <property type="entry name" value="EXPORTED PROTEIN"/>
    <property type="match status" value="1"/>
</dbReference>
<feature type="domain" description="YoaR-like putative peptidoglycan binding" evidence="2">
    <location>
        <begin position="81"/>
        <end position="189"/>
    </location>
</feature>
<dbReference type="Pfam" id="PF12229">
    <property type="entry name" value="PG_binding_4"/>
    <property type="match status" value="2"/>
</dbReference>
<evidence type="ECO:0000259" key="2">
    <source>
        <dbReference type="Pfam" id="PF12229"/>
    </source>
</evidence>
<proteinExistence type="predicted"/>
<keyword evidence="1" id="KW-0472">Membrane</keyword>
<dbReference type="Pfam" id="PF04294">
    <property type="entry name" value="VanW"/>
    <property type="match status" value="1"/>
</dbReference>
<evidence type="ECO:0000313" key="4">
    <source>
        <dbReference type="Proteomes" id="UP000034873"/>
    </source>
</evidence>
<dbReference type="STRING" id="1619122.UX73_C0032G0001"/>
<dbReference type="InterPro" id="IPR007391">
    <property type="entry name" value="Vancomycin_resist_VanW"/>
</dbReference>
<dbReference type="Gene3D" id="3.10.20.800">
    <property type="match status" value="1"/>
</dbReference>
<dbReference type="InterPro" id="IPR022029">
    <property type="entry name" value="YoaR-like_PG-bd"/>
</dbReference>
<reference evidence="3 4" key="1">
    <citation type="journal article" date="2015" name="Nature">
        <title>rRNA introns, odd ribosomes, and small enigmatic genomes across a large radiation of phyla.</title>
        <authorList>
            <person name="Brown C.T."/>
            <person name="Hug L.A."/>
            <person name="Thomas B.C."/>
            <person name="Sharon I."/>
            <person name="Castelle C.J."/>
            <person name="Singh A."/>
            <person name="Wilkins M.J."/>
            <person name="Williams K.H."/>
            <person name="Banfield J.F."/>
        </authorList>
    </citation>
    <scope>NUCLEOTIDE SEQUENCE [LARGE SCALE GENOMIC DNA]</scope>
</reference>
<evidence type="ECO:0000313" key="3">
    <source>
        <dbReference type="EMBL" id="KKU49580.1"/>
    </source>
</evidence>
<keyword evidence="1" id="KW-0812">Transmembrane</keyword>
<dbReference type="AlphaFoldDB" id="A0A0G1TW18"/>
<name>A0A0G1TW18_UNCKA</name>
<comment type="caution">
    <text evidence="3">The sequence shown here is derived from an EMBL/GenBank/DDBJ whole genome shotgun (WGS) entry which is preliminary data.</text>
</comment>
<dbReference type="PANTHER" id="PTHR35788">
    <property type="entry name" value="EXPORTED PROTEIN-RELATED"/>
    <property type="match status" value="1"/>
</dbReference>
<dbReference type="Proteomes" id="UP000034873">
    <property type="component" value="Unassembled WGS sequence"/>
</dbReference>
<evidence type="ECO:0000256" key="1">
    <source>
        <dbReference type="SAM" id="Phobius"/>
    </source>
</evidence>
<keyword evidence="1" id="KW-1133">Transmembrane helix</keyword>
<feature type="transmembrane region" description="Helical" evidence="1">
    <location>
        <begin position="9"/>
        <end position="31"/>
    </location>
</feature>
<dbReference type="InterPro" id="IPR052913">
    <property type="entry name" value="Glycopeptide_resist_protein"/>
</dbReference>
<gene>
    <name evidence="3" type="ORF">UX73_C0032G0001</name>
</gene>
<feature type="non-terminal residue" evidence="3">
    <location>
        <position position="547"/>
    </location>
</feature>
<organism evidence="3 4">
    <name type="scientific">candidate division WWE3 bacterium GW2011_GWC1_47_10</name>
    <dbReference type="NCBI Taxonomy" id="1619122"/>
    <lineage>
        <taxon>Bacteria</taxon>
        <taxon>Katanobacteria</taxon>
    </lineage>
</organism>
<feature type="domain" description="YoaR-like putative peptidoglycan binding" evidence="2">
    <location>
        <begin position="270"/>
        <end position="349"/>
    </location>
</feature>
<accession>A0A0G1TW18</accession>
<dbReference type="EMBL" id="LCNH01000032">
    <property type="protein sequence ID" value="KKU49580.1"/>
    <property type="molecule type" value="Genomic_DNA"/>
</dbReference>
<protein>
    <submittedName>
        <fullName evidence="3">VanW family protein</fullName>
    </submittedName>
</protein>
<dbReference type="InterPro" id="IPR038054">
    <property type="entry name" value="LD_TPept-like_central_sf"/>
</dbReference>